<dbReference type="GO" id="GO:0005774">
    <property type="term" value="C:vacuolar membrane"/>
    <property type="evidence" value="ECO:0007669"/>
    <property type="project" value="TreeGrafter"/>
</dbReference>
<comment type="subcellular location">
    <subcellularLocation>
        <location evidence="1">Membrane</location>
        <topology evidence="1">Multi-pass membrane protein</topology>
    </subcellularLocation>
</comment>
<evidence type="ECO:0000256" key="5">
    <source>
        <dbReference type="SAM" id="MobiDB-lite"/>
    </source>
</evidence>
<feature type="transmembrane region" description="Helical" evidence="6">
    <location>
        <begin position="286"/>
        <end position="306"/>
    </location>
</feature>
<evidence type="ECO:0000313" key="8">
    <source>
        <dbReference type="EMBL" id="KAF0767585.1"/>
    </source>
</evidence>
<dbReference type="PANTHER" id="PTHR22950">
    <property type="entry name" value="AMINO ACID TRANSPORTER"/>
    <property type="match status" value="1"/>
</dbReference>
<reference evidence="8 9" key="1">
    <citation type="submission" date="2019-08" db="EMBL/GenBank/DDBJ databases">
        <title>Whole genome of Aphis craccivora.</title>
        <authorList>
            <person name="Voronova N.V."/>
            <person name="Shulinski R.S."/>
            <person name="Bandarenka Y.V."/>
            <person name="Zhorov D.G."/>
            <person name="Warner D."/>
        </authorList>
    </citation>
    <scope>NUCLEOTIDE SEQUENCE [LARGE SCALE GENOMIC DNA]</scope>
    <source>
        <strain evidence="8">180601</strain>
        <tissue evidence="8">Whole Body</tissue>
    </source>
</reference>
<keyword evidence="4 6" id="KW-0472">Membrane</keyword>
<evidence type="ECO:0000256" key="3">
    <source>
        <dbReference type="ARBA" id="ARBA00022989"/>
    </source>
</evidence>
<feature type="transmembrane region" description="Helical" evidence="6">
    <location>
        <begin position="217"/>
        <end position="235"/>
    </location>
</feature>
<keyword evidence="9" id="KW-1185">Reference proteome</keyword>
<gene>
    <name evidence="8" type="ORF">FWK35_00013287</name>
</gene>
<keyword evidence="3 6" id="KW-1133">Transmembrane helix</keyword>
<dbReference type="InterPro" id="IPR013057">
    <property type="entry name" value="AA_transpt_TM"/>
</dbReference>
<dbReference type="Proteomes" id="UP000478052">
    <property type="component" value="Unassembled WGS sequence"/>
</dbReference>
<feature type="transmembrane region" description="Helical" evidence="6">
    <location>
        <begin position="535"/>
        <end position="552"/>
    </location>
</feature>
<evidence type="ECO:0000313" key="9">
    <source>
        <dbReference type="Proteomes" id="UP000478052"/>
    </source>
</evidence>
<protein>
    <submittedName>
        <fullName evidence="8">Proton-coupled amino acid transporter-like protein pathetic</fullName>
    </submittedName>
</protein>
<feature type="transmembrane region" description="Helical" evidence="6">
    <location>
        <begin position="425"/>
        <end position="441"/>
    </location>
</feature>
<proteinExistence type="predicted"/>
<keyword evidence="2 6" id="KW-0812">Transmembrane</keyword>
<evidence type="ECO:0000256" key="6">
    <source>
        <dbReference type="SAM" id="Phobius"/>
    </source>
</evidence>
<dbReference type="OrthoDB" id="1684102at2759"/>
<evidence type="ECO:0000256" key="1">
    <source>
        <dbReference type="ARBA" id="ARBA00004141"/>
    </source>
</evidence>
<dbReference type="GO" id="GO:0015179">
    <property type="term" value="F:L-amino acid transmembrane transporter activity"/>
    <property type="evidence" value="ECO:0007669"/>
    <property type="project" value="TreeGrafter"/>
</dbReference>
<feature type="transmembrane region" description="Helical" evidence="6">
    <location>
        <begin position="326"/>
        <end position="344"/>
    </location>
</feature>
<feature type="transmembrane region" description="Helical" evidence="6">
    <location>
        <begin position="447"/>
        <end position="467"/>
    </location>
</feature>
<feature type="domain" description="Amino acid transporter transmembrane" evidence="7">
    <location>
        <begin position="35"/>
        <end position="475"/>
    </location>
</feature>
<sequence length="580" mass="63843">MRKKAKTKSTGTNTDNGADIQVEVAADIPNTAEKHNISNMEAMMHMIKSTIGGGFLAMPEAFHNAGLLVGSIGIVVLGVAVLNMMAFIVRCSQILRSGKYAILILKEFENKYDKNDEEEYNKQANNQNNGRELLLPPMDYPDTVEAVFKYGSGGRFAHWGPFAKKFTTISLILTYYGVNIIYVCVVASTSKQLIDLHTADGAVGSWSHSLHDLSIRWYPLAVAVLIIPMGMVQIIKYLVPFSVIANGLISAGTVAMFYFIFTDDGGRNPLREDEVSKLVVWPMTRWSLFAGSALCSMEGVGMLMHIENSMKNPLGLAGPPSYTLHWSMVIIVLLNGALGFFGYIRYGERCLGSLPLNLPSDNSLSEAVKIVVTLGILMTYGLQLTVTADLVWQWIKKKAEKNTIRKHGSKAVIIEKTTKSLEYNVMRFILIIGTVIIATVVPDVGPMISLVGSVGFSVLGLIVPVALETVWYWNPESEDDFEEYQQEMNRCDSAAVEDGNGLASAAALTVKVEKTDKATRNLAIRRILRHVKNSVYVILALFALTGGAFYNLREMLTQSPGHNSVQDYTDTSLENTNLNK</sequence>
<feature type="region of interest" description="Disordered" evidence="5">
    <location>
        <begin position="561"/>
        <end position="580"/>
    </location>
</feature>
<dbReference type="Pfam" id="PF01490">
    <property type="entry name" value="Aa_trans"/>
    <property type="match status" value="1"/>
</dbReference>
<feature type="transmembrane region" description="Helical" evidence="6">
    <location>
        <begin position="65"/>
        <end position="89"/>
    </location>
</feature>
<accession>A0A6G0Z9R6</accession>
<name>A0A6G0Z9R6_APHCR</name>
<dbReference type="AlphaFoldDB" id="A0A6G0Z9R6"/>
<feature type="transmembrane region" description="Helical" evidence="6">
    <location>
        <begin position="241"/>
        <end position="261"/>
    </location>
</feature>
<dbReference type="EMBL" id="VUJU01000936">
    <property type="protein sequence ID" value="KAF0767585.1"/>
    <property type="molecule type" value="Genomic_DNA"/>
</dbReference>
<evidence type="ECO:0000256" key="2">
    <source>
        <dbReference type="ARBA" id="ARBA00022692"/>
    </source>
</evidence>
<evidence type="ECO:0000256" key="4">
    <source>
        <dbReference type="ARBA" id="ARBA00023136"/>
    </source>
</evidence>
<comment type="caution">
    <text evidence="8">The sequence shown here is derived from an EMBL/GenBank/DDBJ whole genome shotgun (WGS) entry which is preliminary data.</text>
</comment>
<organism evidence="8 9">
    <name type="scientific">Aphis craccivora</name>
    <name type="common">Cowpea aphid</name>
    <dbReference type="NCBI Taxonomy" id="307492"/>
    <lineage>
        <taxon>Eukaryota</taxon>
        <taxon>Metazoa</taxon>
        <taxon>Ecdysozoa</taxon>
        <taxon>Arthropoda</taxon>
        <taxon>Hexapoda</taxon>
        <taxon>Insecta</taxon>
        <taxon>Pterygota</taxon>
        <taxon>Neoptera</taxon>
        <taxon>Paraneoptera</taxon>
        <taxon>Hemiptera</taxon>
        <taxon>Sternorrhyncha</taxon>
        <taxon>Aphidomorpha</taxon>
        <taxon>Aphidoidea</taxon>
        <taxon>Aphididae</taxon>
        <taxon>Aphidini</taxon>
        <taxon>Aphis</taxon>
        <taxon>Aphis</taxon>
    </lineage>
</organism>
<dbReference type="PANTHER" id="PTHR22950:SF349">
    <property type="entry name" value="AMINO ACID TRANSPORTER TRANSMEMBRANE DOMAIN-CONTAINING PROTEIN"/>
    <property type="match status" value="1"/>
</dbReference>
<evidence type="ECO:0000259" key="7">
    <source>
        <dbReference type="Pfam" id="PF01490"/>
    </source>
</evidence>